<dbReference type="PROSITE" id="PS51375">
    <property type="entry name" value="PPR"/>
    <property type="match status" value="1"/>
</dbReference>
<dbReference type="InterPro" id="IPR011990">
    <property type="entry name" value="TPR-like_helical_dom_sf"/>
</dbReference>
<reference evidence="3" key="1">
    <citation type="submission" date="2021-03" db="EMBL/GenBank/DDBJ databases">
        <authorList>
            <person name="Li Z."/>
            <person name="Yang C."/>
        </authorList>
    </citation>
    <scope>NUCLEOTIDE SEQUENCE</scope>
    <source>
        <strain evidence="3">Dzin_1.0</strain>
        <tissue evidence="3">Leaf</tissue>
    </source>
</reference>
<dbReference type="PANTHER" id="PTHR47926">
    <property type="entry name" value="PENTATRICOPEPTIDE REPEAT-CONTAINING PROTEIN"/>
    <property type="match status" value="1"/>
</dbReference>
<protein>
    <recommendedName>
        <fullName evidence="5">Pentatricopeptide repeat-containing protein</fullName>
    </recommendedName>
</protein>
<dbReference type="Proteomes" id="UP001085076">
    <property type="component" value="Miscellaneous, Linkage group lg06"/>
</dbReference>
<accession>A0A9D5HA13</accession>
<sequence length="284" mass="31170">MNASFATLYVNGNGTLTRTEAYLSLPRLIKACAKSSALSPGSQLHAISVKLELCSDVFVQTALLSFYSSFGYLDVALQLFDRMPQRNLVAWTAAIDACLRSDEPHAALSLFVEMRESSVVPDTFSLVSFLSACSSLCALDLGRGAHAHLSKTGTELTPFLGTALVDMYCKCGSVDDAVKMAEVVLDRIVAQEQPEGGTSHYLIMSNMYKDAGFRKKTAELRTRVGRKPKGRSWIEIAGKMHQFGVGFDVFSHPMWKEIKTILDEIARKEGNQTSEQLDNIEPVS</sequence>
<evidence type="ECO:0000256" key="2">
    <source>
        <dbReference type="PROSITE-ProRule" id="PRU00708"/>
    </source>
</evidence>
<dbReference type="NCBIfam" id="TIGR00756">
    <property type="entry name" value="PPR"/>
    <property type="match status" value="1"/>
</dbReference>
<dbReference type="AlphaFoldDB" id="A0A9D5HA13"/>
<dbReference type="GO" id="GO:0003723">
    <property type="term" value="F:RNA binding"/>
    <property type="evidence" value="ECO:0007669"/>
    <property type="project" value="InterPro"/>
</dbReference>
<gene>
    <name evidence="3" type="ORF">J5N97_021609</name>
</gene>
<dbReference type="EMBL" id="JAGGNH010000006">
    <property type="protein sequence ID" value="KAJ0968732.1"/>
    <property type="molecule type" value="Genomic_DNA"/>
</dbReference>
<keyword evidence="1" id="KW-0677">Repeat</keyword>
<evidence type="ECO:0000313" key="4">
    <source>
        <dbReference type="Proteomes" id="UP001085076"/>
    </source>
</evidence>
<keyword evidence="4" id="KW-1185">Reference proteome</keyword>
<dbReference type="OrthoDB" id="1863354at2759"/>
<feature type="repeat" description="PPR" evidence="2">
    <location>
        <begin position="87"/>
        <end position="121"/>
    </location>
</feature>
<proteinExistence type="predicted"/>
<dbReference type="Pfam" id="PF01535">
    <property type="entry name" value="PPR"/>
    <property type="match status" value="1"/>
</dbReference>
<dbReference type="Pfam" id="PF13041">
    <property type="entry name" value="PPR_2"/>
    <property type="match status" value="1"/>
</dbReference>
<dbReference type="InterPro" id="IPR046960">
    <property type="entry name" value="PPR_At4g14850-like_plant"/>
</dbReference>
<organism evidence="3 4">
    <name type="scientific">Dioscorea zingiberensis</name>
    <dbReference type="NCBI Taxonomy" id="325984"/>
    <lineage>
        <taxon>Eukaryota</taxon>
        <taxon>Viridiplantae</taxon>
        <taxon>Streptophyta</taxon>
        <taxon>Embryophyta</taxon>
        <taxon>Tracheophyta</taxon>
        <taxon>Spermatophyta</taxon>
        <taxon>Magnoliopsida</taxon>
        <taxon>Liliopsida</taxon>
        <taxon>Dioscoreales</taxon>
        <taxon>Dioscoreaceae</taxon>
        <taxon>Dioscorea</taxon>
    </lineage>
</organism>
<dbReference type="GO" id="GO:0009451">
    <property type="term" value="P:RNA modification"/>
    <property type="evidence" value="ECO:0007669"/>
    <property type="project" value="InterPro"/>
</dbReference>
<name>A0A9D5HA13_9LILI</name>
<dbReference type="InterPro" id="IPR002885">
    <property type="entry name" value="PPR_rpt"/>
</dbReference>
<dbReference type="FunFam" id="1.25.40.10:FF:000196">
    <property type="entry name" value="Pentatricopeptide repeat-containing protein At4g14850"/>
    <property type="match status" value="1"/>
</dbReference>
<evidence type="ECO:0000313" key="3">
    <source>
        <dbReference type="EMBL" id="KAJ0968732.1"/>
    </source>
</evidence>
<evidence type="ECO:0000256" key="1">
    <source>
        <dbReference type="ARBA" id="ARBA00022737"/>
    </source>
</evidence>
<dbReference type="Gene3D" id="1.25.40.10">
    <property type="entry name" value="Tetratricopeptide repeat domain"/>
    <property type="match status" value="1"/>
</dbReference>
<evidence type="ECO:0008006" key="5">
    <source>
        <dbReference type="Google" id="ProtNLM"/>
    </source>
</evidence>
<comment type="caution">
    <text evidence="3">The sequence shown here is derived from an EMBL/GenBank/DDBJ whole genome shotgun (WGS) entry which is preliminary data.</text>
</comment>
<dbReference type="PANTHER" id="PTHR47926:SF436">
    <property type="entry name" value="PENTATRICOPEPTIDE REPEAT-CONTAINING PROTEIN ELI1, CHLOROPLASTIC-LIKE ISOFORM X2"/>
    <property type="match status" value="1"/>
</dbReference>
<reference evidence="3" key="2">
    <citation type="journal article" date="2022" name="Hortic Res">
        <title>The genome of Dioscorea zingiberensis sheds light on the biosynthesis, origin and evolution of the medicinally important diosgenin saponins.</title>
        <authorList>
            <person name="Li Y."/>
            <person name="Tan C."/>
            <person name="Li Z."/>
            <person name="Guo J."/>
            <person name="Li S."/>
            <person name="Chen X."/>
            <person name="Wang C."/>
            <person name="Dai X."/>
            <person name="Yang H."/>
            <person name="Song W."/>
            <person name="Hou L."/>
            <person name="Xu J."/>
            <person name="Tong Z."/>
            <person name="Xu A."/>
            <person name="Yuan X."/>
            <person name="Wang W."/>
            <person name="Yang Q."/>
            <person name="Chen L."/>
            <person name="Sun Z."/>
            <person name="Wang K."/>
            <person name="Pan B."/>
            <person name="Chen J."/>
            <person name="Bao Y."/>
            <person name="Liu F."/>
            <person name="Qi X."/>
            <person name="Gang D.R."/>
            <person name="Wen J."/>
            <person name="Li J."/>
        </authorList>
    </citation>
    <scope>NUCLEOTIDE SEQUENCE</scope>
    <source>
        <strain evidence="3">Dzin_1.0</strain>
    </source>
</reference>